<dbReference type="Pfam" id="PF00046">
    <property type="entry name" value="Homeodomain"/>
    <property type="match status" value="1"/>
</dbReference>
<evidence type="ECO:0000259" key="11">
    <source>
        <dbReference type="PROSITE" id="PS50071"/>
    </source>
</evidence>
<evidence type="ECO:0000256" key="5">
    <source>
        <dbReference type="ARBA" id="ARBA00023155"/>
    </source>
</evidence>
<dbReference type="InterPro" id="IPR001356">
    <property type="entry name" value="HD"/>
</dbReference>
<dbReference type="CDD" id="cd00086">
    <property type="entry name" value="homeodomain"/>
    <property type="match status" value="1"/>
</dbReference>
<dbReference type="Gene3D" id="1.10.10.60">
    <property type="entry name" value="Homeodomain-like"/>
    <property type="match status" value="1"/>
</dbReference>
<sequence>MSSYFANSYMPDIKNGGVLPPEHHQQHHYGATVLQNNGVEDPSMYDPRQVHHYGQVPNNGQTVHGIPYPRFPPYDRMDIRNAAYYGAHQDGMEQYPRPDSPSMGHMGPQNGHQPPNIFPSCKMQAAAINNGILPGPESPSDLVDPSLNNHHHHHHPHMNQHHPHPHPQQQQPPPQHNNNMMQYTQQPPPQHHQVVVNQQPPPQHHQVVVNHQQTPPNQPPSQPPNQPPNQQQNNTSASLPSPLYPWMRSQFGKGSYDADGCERKRGRQTYTRYQTLELEKEFHFNHYLTRRRRIEIAHALCLTERQIKIWFQNRRMKLKKELRAVKEINEQARREREEQDKLRQEKHAKLEHHSHHNMMGGLDKNSDLLKAVVTKVQS</sequence>
<evidence type="ECO:0000256" key="4">
    <source>
        <dbReference type="ARBA" id="ARBA00023125"/>
    </source>
</evidence>
<keyword evidence="6 7" id="KW-0539">Nucleus</keyword>
<proteinExistence type="inferred from homology"/>
<dbReference type="EMBL" id="HBUF01007878">
    <property type="protein sequence ID" value="CAG6607414.1"/>
    <property type="molecule type" value="Transcribed_RNA"/>
</dbReference>
<evidence type="ECO:0000256" key="1">
    <source>
        <dbReference type="ARBA" id="ARBA00004123"/>
    </source>
</evidence>
<feature type="DNA-binding region" description="Homeobox" evidence="7">
    <location>
        <begin position="263"/>
        <end position="322"/>
    </location>
</feature>
<organism evidence="12">
    <name type="scientific">Cacopsylla melanoneura</name>
    <dbReference type="NCBI Taxonomy" id="428564"/>
    <lineage>
        <taxon>Eukaryota</taxon>
        <taxon>Metazoa</taxon>
        <taxon>Ecdysozoa</taxon>
        <taxon>Arthropoda</taxon>
        <taxon>Hexapoda</taxon>
        <taxon>Insecta</taxon>
        <taxon>Pterygota</taxon>
        <taxon>Neoptera</taxon>
        <taxon>Paraneoptera</taxon>
        <taxon>Hemiptera</taxon>
        <taxon>Sternorrhyncha</taxon>
        <taxon>Psylloidea</taxon>
        <taxon>Psyllidae</taxon>
        <taxon>Psyllinae</taxon>
        <taxon>Cacopsylla</taxon>
    </lineage>
</organism>
<protein>
    <submittedName>
        <fullName evidence="12">Homeobox protein abdominal-A homolog</fullName>
    </submittedName>
</protein>
<dbReference type="InterPro" id="IPR001827">
    <property type="entry name" value="Homeobox_Antennapedia_CS"/>
</dbReference>
<dbReference type="InterPro" id="IPR050296">
    <property type="entry name" value="Antp_homeobox"/>
</dbReference>
<dbReference type="InterPro" id="IPR022132">
    <property type="entry name" value="Abdominal-A"/>
</dbReference>
<dbReference type="PROSITE" id="PS00032">
    <property type="entry name" value="ANTENNAPEDIA"/>
    <property type="match status" value="1"/>
</dbReference>
<name>A0A8D8LCK1_9HEMI</name>
<dbReference type="InterPro" id="IPR009057">
    <property type="entry name" value="Homeodomain-like_sf"/>
</dbReference>
<feature type="region of interest" description="Disordered" evidence="10">
    <location>
        <begin position="93"/>
        <end position="260"/>
    </location>
</feature>
<dbReference type="GO" id="GO:0000122">
    <property type="term" value="P:negative regulation of transcription by RNA polymerase II"/>
    <property type="evidence" value="ECO:0007669"/>
    <property type="project" value="TreeGrafter"/>
</dbReference>
<dbReference type="InterPro" id="IPR017995">
    <property type="entry name" value="Homeobox_antennapedia"/>
</dbReference>
<dbReference type="GO" id="GO:0000981">
    <property type="term" value="F:DNA-binding transcription factor activity, RNA polymerase II-specific"/>
    <property type="evidence" value="ECO:0007669"/>
    <property type="project" value="InterPro"/>
</dbReference>
<dbReference type="InterPro" id="IPR020479">
    <property type="entry name" value="HD_metazoa"/>
</dbReference>
<dbReference type="PRINTS" id="PR00024">
    <property type="entry name" value="HOMEOBOX"/>
</dbReference>
<dbReference type="PROSITE" id="PS50071">
    <property type="entry name" value="HOMEOBOX_2"/>
    <property type="match status" value="1"/>
</dbReference>
<keyword evidence="4 7" id="KW-0238">DNA-binding</keyword>
<dbReference type="GO" id="GO:0005634">
    <property type="term" value="C:nucleus"/>
    <property type="evidence" value="ECO:0007669"/>
    <property type="project" value="UniProtKB-SubCell"/>
</dbReference>
<feature type="compositionally biased region" description="Pro residues" evidence="10">
    <location>
        <begin position="216"/>
        <end position="227"/>
    </location>
</feature>
<dbReference type="GO" id="GO:0000978">
    <property type="term" value="F:RNA polymerase II cis-regulatory region sequence-specific DNA binding"/>
    <property type="evidence" value="ECO:0007669"/>
    <property type="project" value="TreeGrafter"/>
</dbReference>
<evidence type="ECO:0000256" key="6">
    <source>
        <dbReference type="ARBA" id="ARBA00023242"/>
    </source>
</evidence>
<dbReference type="SUPFAM" id="SSF46689">
    <property type="entry name" value="Homeodomain-like"/>
    <property type="match status" value="1"/>
</dbReference>
<dbReference type="PROSITE" id="PS00027">
    <property type="entry name" value="HOMEOBOX_1"/>
    <property type="match status" value="1"/>
</dbReference>
<feature type="compositionally biased region" description="Basic residues" evidence="10">
    <location>
        <begin position="149"/>
        <end position="165"/>
    </location>
</feature>
<feature type="domain" description="Homeobox" evidence="11">
    <location>
        <begin position="261"/>
        <end position="321"/>
    </location>
</feature>
<dbReference type="GO" id="GO:0009952">
    <property type="term" value="P:anterior/posterior pattern specification"/>
    <property type="evidence" value="ECO:0007669"/>
    <property type="project" value="TreeGrafter"/>
</dbReference>
<feature type="compositionally biased region" description="Basic and acidic residues" evidence="10">
    <location>
        <begin position="332"/>
        <end position="348"/>
    </location>
</feature>
<comment type="subcellular location">
    <subcellularLocation>
        <location evidence="1 7 8">Nucleus</location>
    </subcellularLocation>
</comment>
<keyword evidence="5 7" id="KW-0371">Homeobox</keyword>
<dbReference type="SMART" id="SM00389">
    <property type="entry name" value="HOX"/>
    <property type="match status" value="1"/>
</dbReference>
<feature type="region of interest" description="Disordered" evidence="10">
    <location>
        <begin position="332"/>
        <end position="363"/>
    </location>
</feature>
<dbReference type="AlphaFoldDB" id="A0A8D8LCK1"/>
<evidence type="ECO:0000256" key="10">
    <source>
        <dbReference type="SAM" id="MobiDB-lite"/>
    </source>
</evidence>
<dbReference type="PRINTS" id="PR00025">
    <property type="entry name" value="ANTENNAPEDIA"/>
</dbReference>
<evidence type="ECO:0000256" key="3">
    <source>
        <dbReference type="ARBA" id="ARBA00022473"/>
    </source>
</evidence>
<keyword evidence="3" id="KW-0217">Developmental protein</keyword>
<dbReference type="Pfam" id="PF12407">
    <property type="entry name" value="Abdominal-A"/>
    <property type="match status" value="1"/>
</dbReference>
<dbReference type="FunFam" id="1.10.10.60:FF:000193">
    <property type="entry name" value="Ultrabithorax, isoform C"/>
    <property type="match status" value="1"/>
</dbReference>
<evidence type="ECO:0000256" key="2">
    <source>
        <dbReference type="ARBA" id="ARBA00009107"/>
    </source>
</evidence>
<evidence type="ECO:0000313" key="12">
    <source>
        <dbReference type="EMBL" id="CAG6607414.1"/>
    </source>
</evidence>
<evidence type="ECO:0000256" key="8">
    <source>
        <dbReference type="RuleBase" id="RU000682"/>
    </source>
</evidence>
<reference evidence="12" key="1">
    <citation type="submission" date="2021-05" db="EMBL/GenBank/DDBJ databases">
        <authorList>
            <person name="Alioto T."/>
            <person name="Alioto T."/>
            <person name="Gomez Garrido J."/>
        </authorList>
    </citation>
    <scope>NUCLEOTIDE SEQUENCE</scope>
</reference>
<feature type="compositionally biased region" description="Low complexity" evidence="10">
    <location>
        <begin position="191"/>
        <end position="215"/>
    </location>
</feature>
<accession>A0A8D8LCK1</accession>
<evidence type="ECO:0000256" key="9">
    <source>
        <dbReference type="RuleBase" id="RU004442"/>
    </source>
</evidence>
<dbReference type="PANTHER" id="PTHR45659:SF4">
    <property type="entry name" value="HOMEOBOX PROTEIN ABDOMINAL-A"/>
    <property type="match status" value="1"/>
</dbReference>
<dbReference type="InterPro" id="IPR017970">
    <property type="entry name" value="Homeobox_CS"/>
</dbReference>
<dbReference type="PANTHER" id="PTHR45659">
    <property type="entry name" value="HOMEOBOX PROTEIN HOX"/>
    <property type="match status" value="1"/>
</dbReference>
<evidence type="ECO:0000256" key="7">
    <source>
        <dbReference type="PROSITE-ProRule" id="PRU00108"/>
    </source>
</evidence>
<comment type="similarity">
    <text evidence="2 9">Belongs to the Antp homeobox family.</text>
</comment>